<name>A0A1Z4LJW7_9CYAN</name>
<evidence type="ECO:0000256" key="1">
    <source>
        <dbReference type="SAM" id="Coils"/>
    </source>
</evidence>
<reference evidence="3 4" key="1">
    <citation type="submission" date="2017-06" db="EMBL/GenBank/DDBJ databases">
        <title>Genome sequencing of cyanobaciteial culture collection at National Institute for Environmental Studies (NIES).</title>
        <authorList>
            <person name="Hirose Y."/>
            <person name="Shimura Y."/>
            <person name="Fujisawa T."/>
            <person name="Nakamura Y."/>
            <person name="Kawachi M."/>
        </authorList>
    </citation>
    <scope>NUCLEOTIDE SEQUENCE [LARGE SCALE GENOMIC DNA]</scope>
    <source>
        <strain evidence="3 4">NIES-267</strain>
    </source>
</reference>
<feature type="region of interest" description="Disordered" evidence="2">
    <location>
        <begin position="75"/>
        <end position="110"/>
    </location>
</feature>
<feature type="compositionally biased region" description="Polar residues" evidence="2">
    <location>
        <begin position="562"/>
        <end position="586"/>
    </location>
</feature>
<feature type="region of interest" description="Disordered" evidence="2">
    <location>
        <begin position="549"/>
        <end position="603"/>
    </location>
</feature>
<feature type="coiled-coil region" evidence="1">
    <location>
        <begin position="237"/>
        <end position="268"/>
    </location>
</feature>
<keyword evidence="4" id="KW-1185">Reference proteome</keyword>
<dbReference type="OrthoDB" id="474832at2"/>
<dbReference type="Proteomes" id="UP000218418">
    <property type="component" value="Chromosome"/>
</dbReference>
<proteinExistence type="predicted"/>
<dbReference type="AlphaFoldDB" id="A0A1Z4LJW7"/>
<feature type="region of interest" description="Disordered" evidence="2">
    <location>
        <begin position="295"/>
        <end position="348"/>
    </location>
</feature>
<accession>A0A1Z4LJW7</accession>
<feature type="compositionally biased region" description="Polar residues" evidence="2">
    <location>
        <begin position="87"/>
        <end position="100"/>
    </location>
</feature>
<feature type="compositionally biased region" description="Polar residues" evidence="2">
    <location>
        <begin position="594"/>
        <end position="603"/>
    </location>
</feature>
<evidence type="ECO:0000313" key="3">
    <source>
        <dbReference type="EMBL" id="BAY81533.1"/>
    </source>
</evidence>
<feature type="compositionally biased region" description="Polar residues" evidence="2">
    <location>
        <begin position="295"/>
        <end position="314"/>
    </location>
</feature>
<evidence type="ECO:0000313" key="4">
    <source>
        <dbReference type="Proteomes" id="UP000218418"/>
    </source>
</evidence>
<protein>
    <submittedName>
        <fullName evidence="3">Uncharacterized protein</fullName>
    </submittedName>
</protein>
<dbReference type="EMBL" id="AP018227">
    <property type="protein sequence ID" value="BAY81533.1"/>
    <property type="molecule type" value="Genomic_DNA"/>
</dbReference>
<gene>
    <name evidence="3" type="ORF">NIES267_10100</name>
</gene>
<evidence type="ECO:0000256" key="2">
    <source>
        <dbReference type="SAM" id="MobiDB-lite"/>
    </source>
</evidence>
<keyword evidence="1" id="KW-0175">Coiled coil</keyword>
<organism evidence="3 4">
    <name type="scientific">Calothrix parasitica NIES-267</name>
    <dbReference type="NCBI Taxonomy" id="1973488"/>
    <lineage>
        <taxon>Bacteria</taxon>
        <taxon>Bacillati</taxon>
        <taxon>Cyanobacteriota</taxon>
        <taxon>Cyanophyceae</taxon>
        <taxon>Nostocales</taxon>
        <taxon>Calotrichaceae</taxon>
        <taxon>Calothrix</taxon>
    </lineage>
</organism>
<sequence length="940" mass="106764">MLLKTLVQRKSLLPPSPLGFQMKSLNSLSPLGRFTQPLGQNLYTDDSTFPLIQNSEKSLNNSNFAEDIASSLTSSELTSDIQKPENQDISSDYKNSNVTETEWDKPHSLQRKEFPLELNISLPEKSSNTNLQKSGYLENQIYSNNQCVNNAEAIRENSNLDFTTQIDDELTVTSDRDVETTTQPLFTNTNLPETLKSLKPLSQNTDFYISRFVSDYLLNKPGAYSSALLQNKNHQIVDNLQNNEIEYTQQINQQKTQLETEKSDTETKSPLDLLSINKETEILAEDNQINFQLKPSSDTLLNTPNQQSSTPIKNNSEDENRATTFNNPSRIQPKLQLPNQDTPSDSLKIDTSQEKNSLLEQSNHIQPQILPSNHQQAKLSTQKTNIDSSSDVIPQNTQLTEKEIPSNHLTRETIPLQQQAINKKTLDTTPQQQEIFQKSNTVEPKAVSPQVAPHKINLDSNISPEILHQKAKDTNETSPANFTEENIQSQKQNISQNIIQQKSELPISEEIQRTLNKLPLPVYKNNLEPHLNKDYQNSEKSIKSFLESPVQDNNQNNNYKNTPSSKSIQTNLEKSNDDNFNLPTSITRKELQKPENNSSAKNNQIESNHLSSKSNYSHLPPLSKLSPLVKESDLQLTQFVNESANLSTCFSDNQQLNEENNLLFQKTAENQINQNTTTNDNQIDLSLKADNNQTSLIQHAENDSDINSPLNNIKPNNNDIPDSWSDISELLSNTSPETNLQTHNFSNINNHATNLFENISEEQDAHQYINTPQQEDLQVNRKETNYTPDQNIADSWSNISELIGEIATTSEISQQENNKLTFSPPSESKEKVVSSEKFANIQSQKITDEDLEILAHQIYKIIRQKLENDRESQGISLLGYPEWLNIIPVNLSIGSYQTINQIDLLDENMNILAREVYNLISIRLHTERERYSYSYAFANR</sequence>